<evidence type="ECO:0000256" key="1">
    <source>
        <dbReference type="SAM" id="Phobius"/>
    </source>
</evidence>
<name>A0A8J7YQA7_9ARCH</name>
<keyword evidence="1" id="KW-0472">Membrane</keyword>
<reference evidence="3" key="1">
    <citation type="submission" date="2021-05" db="EMBL/GenBank/DDBJ databases">
        <title>Genomic insights into ecological role and evolution of a novel Thermoplasmata order Candidatus Sysuiplasmatales.</title>
        <authorList>
            <person name="Yuan Y."/>
        </authorList>
    </citation>
    <scope>NUCLEOTIDE SEQUENCE</scope>
    <source>
        <strain evidence="3">TUT19-bin139</strain>
        <strain evidence="2">YP2-bin.285</strain>
    </source>
</reference>
<dbReference type="EMBL" id="JAHEAC010000070">
    <property type="protein sequence ID" value="MBX8644520.1"/>
    <property type="molecule type" value="Genomic_DNA"/>
</dbReference>
<dbReference type="AlphaFoldDB" id="A0A8J7YQA7"/>
<comment type="caution">
    <text evidence="3">The sequence shown here is derived from an EMBL/GenBank/DDBJ whole genome shotgun (WGS) entry which is preliminary data.</text>
</comment>
<protein>
    <recommendedName>
        <fullName evidence="5">Dolichol kinase</fullName>
    </recommendedName>
</protein>
<evidence type="ECO:0000313" key="3">
    <source>
        <dbReference type="EMBL" id="MBX8644520.1"/>
    </source>
</evidence>
<gene>
    <name evidence="2" type="ORF">J9259_07965</name>
    <name evidence="3" type="ORF">KIY12_07360</name>
</gene>
<proteinExistence type="predicted"/>
<evidence type="ECO:0008006" key="5">
    <source>
        <dbReference type="Google" id="ProtNLM"/>
    </source>
</evidence>
<dbReference type="Proteomes" id="UP000716004">
    <property type="component" value="Unassembled WGS sequence"/>
</dbReference>
<keyword evidence="1" id="KW-0812">Transmembrane</keyword>
<evidence type="ECO:0000313" key="4">
    <source>
        <dbReference type="Proteomes" id="UP000750197"/>
    </source>
</evidence>
<organism evidence="3 4">
    <name type="scientific">Candidatus Sysuiplasma superficiale</name>
    <dbReference type="NCBI Taxonomy" id="2823368"/>
    <lineage>
        <taxon>Archaea</taxon>
        <taxon>Methanobacteriati</taxon>
        <taxon>Thermoplasmatota</taxon>
        <taxon>Thermoplasmata</taxon>
        <taxon>Candidatus Sysuiplasmatales</taxon>
        <taxon>Candidatus Sysuiplasmataceae</taxon>
        <taxon>Candidatus Sysuiplasma</taxon>
    </lineage>
</organism>
<sequence length="186" mass="21233">MDRDRAARRIVHMLAVLGVSYYYIPHYILPGLPKHEALIALLMVILAFESVRLQLNIRIAGLRQHEYYGLSSFSWAFMGICMVVLFFPFAIALASFMGMAFMDPLAGELRRIGRERLANVIWPISFILFTAVLFFHYVPITIPFSMGFTGSTVSWLSEKLKFRSIDDDFLMSVLPAACMLITRLLI</sequence>
<dbReference type="Proteomes" id="UP000750197">
    <property type="component" value="Unassembled WGS sequence"/>
</dbReference>
<feature type="transmembrane region" description="Helical" evidence="1">
    <location>
        <begin position="75"/>
        <end position="96"/>
    </location>
</feature>
<feature type="transmembrane region" description="Helical" evidence="1">
    <location>
        <begin position="117"/>
        <end position="138"/>
    </location>
</feature>
<evidence type="ECO:0000313" key="2">
    <source>
        <dbReference type="EMBL" id="MBX8632431.1"/>
    </source>
</evidence>
<keyword evidence="1" id="KW-1133">Transmembrane helix</keyword>
<feature type="transmembrane region" description="Helical" evidence="1">
    <location>
        <begin position="6"/>
        <end position="24"/>
    </location>
</feature>
<dbReference type="EMBL" id="JAGVSJ010000026">
    <property type="protein sequence ID" value="MBX8632431.1"/>
    <property type="molecule type" value="Genomic_DNA"/>
</dbReference>
<accession>A0A8J7YQA7</accession>